<sequence length="308" mass="36080">MRNVRTIRTSRTPRTARTARDMYCDLNQPIRSQNRTPLTPSAPAYTPRPRVSTQRQFTDTTLFRSVDDKTQTVDYVINSGRKTKAAEVQQWIDEFSPSPIEILRKIAQVSQPHAHLLNLICDELEKFPPEKLRDPINELNDDAFDQIAGIKIRSHDLENEIEDLKLEENELKAKLKESKENLAKIKDEYDRYTRLVQMASFDSYENDEEMKKRQKEVEMLTKKPKNDEDSIKYNALWGENNHLRDETQKLINKIDEQRKMHQEFTHRQALKKAAKNQLPHIQSTIDESFLNLNSVVSNESKDIDDSKK</sequence>
<proteinExistence type="predicted"/>
<gene>
    <name evidence="3" type="ORF">M9Y10_035207</name>
</gene>
<organism evidence="3 4">
    <name type="scientific">Tritrichomonas musculus</name>
    <dbReference type="NCBI Taxonomy" id="1915356"/>
    <lineage>
        <taxon>Eukaryota</taxon>
        <taxon>Metamonada</taxon>
        <taxon>Parabasalia</taxon>
        <taxon>Tritrichomonadida</taxon>
        <taxon>Tritrichomonadidae</taxon>
        <taxon>Tritrichomonas</taxon>
    </lineage>
</organism>
<name>A0ABR2KHW6_9EUKA</name>
<feature type="compositionally biased region" description="Polar residues" evidence="2">
    <location>
        <begin position="29"/>
        <end position="39"/>
    </location>
</feature>
<reference evidence="3 4" key="1">
    <citation type="submission" date="2024-04" db="EMBL/GenBank/DDBJ databases">
        <title>Tritrichomonas musculus Genome.</title>
        <authorList>
            <person name="Alves-Ferreira E."/>
            <person name="Grigg M."/>
            <person name="Lorenzi H."/>
            <person name="Galac M."/>
        </authorList>
    </citation>
    <scope>NUCLEOTIDE SEQUENCE [LARGE SCALE GENOMIC DNA]</scope>
    <source>
        <strain evidence="3 4">EAF2021</strain>
    </source>
</reference>
<protein>
    <submittedName>
        <fullName evidence="3">Uncharacterized protein</fullName>
    </submittedName>
</protein>
<comment type="caution">
    <text evidence="3">The sequence shown here is derived from an EMBL/GenBank/DDBJ whole genome shotgun (WGS) entry which is preliminary data.</text>
</comment>
<dbReference type="Proteomes" id="UP001470230">
    <property type="component" value="Unassembled WGS sequence"/>
</dbReference>
<keyword evidence="4" id="KW-1185">Reference proteome</keyword>
<evidence type="ECO:0000256" key="1">
    <source>
        <dbReference type="SAM" id="Coils"/>
    </source>
</evidence>
<dbReference type="EMBL" id="JAPFFF010000005">
    <property type="protein sequence ID" value="KAK8890431.1"/>
    <property type="molecule type" value="Genomic_DNA"/>
</dbReference>
<evidence type="ECO:0000256" key="2">
    <source>
        <dbReference type="SAM" id="MobiDB-lite"/>
    </source>
</evidence>
<feature type="region of interest" description="Disordered" evidence="2">
    <location>
        <begin position="29"/>
        <end position="54"/>
    </location>
</feature>
<keyword evidence="1" id="KW-0175">Coiled coil</keyword>
<evidence type="ECO:0000313" key="3">
    <source>
        <dbReference type="EMBL" id="KAK8890431.1"/>
    </source>
</evidence>
<feature type="coiled-coil region" evidence="1">
    <location>
        <begin position="147"/>
        <end position="195"/>
    </location>
</feature>
<accession>A0ABR2KHW6</accession>
<evidence type="ECO:0000313" key="4">
    <source>
        <dbReference type="Proteomes" id="UP001470230"/>
    </source>
</evidence>